<dbReference type="InterPro" id="IPR003148">
    <property type="entry name" value="RCK_N"/>
</dbReference>
<dbReference type="EMBL" id="NCKU01000387">
    <property type="protein sequence ID" value="RWS15698.1"/>
    <property type="molecule type" value="Genomic_DNA"/>
</dbReference>
<sequence>MSLKLFACLLYVVRVAFDRGPSYVSCKECRDANKTDSDGFYDLNWQAIIWVDKSQNLWLFQTFVAMICLTEAVIFVYLRFKGNFYRSLFSLQFLAEISMNLPFIPTIFVSSIRTVFIPSFLNCWLAKRALEYMFCDLNRVNQRHQSALSHRLAIMSATVLCLIFTSACGIQHFQRAGGREMNLFQSVYFVVVTFSTVGYGDFVPGNMLSQLYIMIMICVAFIVLPTQVELLVYTWMEKQKMGRNYRINRANNEKHVVVCSTTLNDNTVLDFLHEFYAHPMLQDVYTVLLSPCELDATTNMILQVPLWAHRVIYIKGSVLNDDDLVRARQDEHNVLRSWAIRDFAPDVPQLVQIFRTKNKMHVAFAEQVVCEDELKYAILANNCLCPGTSTLISLLIHTSRGEEGQSSEEEWQRLYGKGSGNEVYHIRLRESRFFSQYEGKSFTYASFNAHKRYGIALIGIQTTIHSSWPILLNPGPSYILKASDTCFYLSLTEEQNSALSFTKETRKPSFFGREHMHTPDFPNYDVDEYAHARLTESTPDLRPSNESDKNQAQNYTSDIEIKTGIYKKSTSNQLSTKSKFLTIPRVPEKISETNIIHKKYSTATRKESWKISGEEAKVVKGYPPVLPYIGVTPTRCYILQQKKPSCCLQLTKPCEHCEYKSAYEYKWSNKCIILAADQAADGIYNFLIPLRAHFHDVYSLCPVVLLLEQPPNQAFIDVLSWLPLVYWSQGTIGSLDDILHAGINFAECVVVINKESINSMYSIYLADCSTIVDVQTIFKMFPNIRIMTELRQTSNMRFMQFRAYDNYALSLSKTEKLEKKRGSHMSYIFRIPFAGGAVFSASMLDTLLYQAFVKDYVISILRLLLGIDQAPGSGFLSSYQIRKHDLWINTYGRLYQKLCAETHDIPIGIYRTQKCPTTLCNSLNMNLDDQEFLMQYQQLSADIEREEISNLVRNRMRDLGLPVQDYDKAPKPDDRLSYVIINPSKDLKLEEGDIVYIIRAAPMEPAPNTSKGFKNF</sequence>
<keyword evidence="20" id="KW-1185">Reference proteome</keyword>
<reference evidence="19" key="2">
    <citation type="submission" date="2018-11" db="EMBL/GenBank/DDBJ databases">
        <title>Trombidioid mite genomics.</title>
        <authorList>
            <person name="Dong X."/>
        </authorList>
    </citation>
    <scope>NUCLEOTIDE SEQUENCE</scope>
    <source>
        <strain evidence="19">UoL-WK</strain>
    </source>
</reference>
<keyword evidence="8" id="KW-0406">Ion transport</keyword>
<dbReference type="EMBL" id="NCKU01000770">
    <property type="protein sequence ID" value="RWS14229.1"/>
    <property type="molecule type" value="Genomic_DNA"/>
</dbReference>
<name>A0A3S3P631_9ACAR</name>
<gene>
    <name evidence="18" type="ORF">B4U79_08900</name>
    <name evidence="17" type="ORF">B4U79_09540</name>
    <name evidence="19" type="ORF">B4U79_10143</name>
</gene>
<dbReference type="Pfam" id="PF03493">
    <property type="entry name" value="BK_channel_a"/>
    <property type="match status" value="1"/>
</dbReference>
<evidence type="ECO:0000256" key="8">
    <source>
        <dbReference type="ARBA" id="ARBA00023065"/>
    </source>
</evidence>
<evidence type="ECO:0000256" key="1">
    <source>
        <dbReference type="ARBA" id="ARBA00004141"/>
    </source>
</evidence>
<comment type="subcellular location">
    <subcellularLocation>
        <location evidence="1">Membrane</location>
        <topology evidence="1">Multi-pass membrane protein</topology>
    </subcellularLocation>
</comment>
<comment type="caution">
    <text evidence="19">The sequence shown here is derived from an EMBL/GenBank/DDBJ whole genome shotgun (WGS) entry which is preliminary data.</text>
</comment>
<keyword evidence="3" id="KW-0633">Potassium transport</keyword>
<dbReference type="SUPFAM" id="SSF81324">
    <property type="entry name" value="Voltage-gated potassium channels"/>
    <property type="match status" value="1"/>
</dbReference>
<dbReference type="EMBL" id="NCKU01000769">
    <property type="protein sequence ID" value="RWS14239.1"/>
    <property type="molecule type" value="Genomic_DNA"/>
</dbReference>
<evidence type="ECO:0000256" key="3">
    <source>
        <dbReference type="ARBA" id="ARBA00022538"/>
    </source>
</evidence>
<evidence type="ECO:0000256" key="7">
    <source>
        <dbReference type="ARBA" id="ARBA00022989"/>
    </source>
</evidence>
<feature type="transmembrane region" description="Helical" evidence="12">
    <location>
        <begin position="152"/>
        <end position="170"/>
    </location>
</feature>
<keyword evidence="9 12" id="KW-0472">Membrane</keyword>
<evidence type="ECO:0000313" key="17">
    <source>
        <dbReference type="EMBL" id="RWS14229.1"/>
    </source>
</evidence>
<dbReference type="PANTHER" id="PTHR10027:SF10">
    <property type="entry name" value="SLOWPOKE 2, ISOFORM D"/>
    <property type="match status" value="1"/>
</dbReference>
<evidence type="ECO:0000259" key="16">
    <source>
        <dbReference type="Pfam" id="PF22614"/>
    </source>
</evidence>
<feature type="domain" description="RCK N-terminal" evidence="16">
    <location>
        <begin position="669"/>
        <end position="788"/>
    </location>
</feature>
<dbReference type="InterPro" id="IPR013099">
    <property type="entry name" value="K_chnl_dom"/>
</dbReference>
<evidence type="ECO:0000313" key="18">
    <source>
        <dbReference type="EMBL" id="RWS14239.1"/>
    </source>
</evidence>
<dbReference type="Gene3D" id="1.10.287.70">
    <property type="match status" value="1"/>
</dbReference>
<dbReference type="FunFam" id="3.40.50.720:FF:000034">
    <property type="entry name" value="Potassium channel subfamily T member 1"/>
    <property type="match status" value="1"/>
</dbReference>
<dbReference type="GO" id="GO:0005228">
    <property type="term" value="F:intracellular sodium-activated potassium channel activity"/>
    <property type="evidence" value="ECO:0007669"/>
    <property type="project" value="TreeGrafter"/>
</dbReference>
<evidence type="ECO:0000256" key="2">
    <source>
        <dbReference type="ARBA" id="ARBA00022448"/>
    </source>
</evidence>
<evidence type="ECO:0000256" key="9">
    <source>
        <dbReference type="ARBA" id="ARBA00023136"/>
    </source>
</evidence>
<feature type="domain" description="Calcium-activated potassium channel BK alpha subunit" evidence="14">
    <location>
        <begin position="366"/>
        <end position="460"/>
    </location>
</feature>
<dbReference type="Pfam" id="PF07885">
    <property type="entry name" value="Ion_trans_2"/>
    <property type="match status" value="1"/>
</dbReference>
<comment type="catalytic activity">
    <reaction evidence="11">
        <text>K(+)(in) = K(+)(out)</text>
        <dbReference type="Rhea" id="RHEA:29463"/>
        <dbReference type="ChEBI" id="CHEBI:29103"/>
    </reaction>
</comment>
<dbReference type="GO" id="GO:0005886">
    <property type="term" value="C:plasma membrane"/>
    <property type="evidence" value="ECO:0007669"/>
    <property type="project" value="TreeGrafter"/>
</dbReference>
<dbReference type="InterPro" id="IPR003929">
    <property type="entry name" value="K_chnl_BK_asu"/>
</dbReference>
<dbReference type="InterPro" id="IPR047871">
    <property type="entry name" value="K_chnl_Slo-like"/>
</dbReference>
<organism evidence="19 20">
    <name type="scientific">Dinothrombium tinctorium</name>
    <dbReference type="NCBI Taxonomy" id="1965070"/>
    <lineage>
        <taxon>Eukaryota</taxon>
        <taxon>Metazoa</taxon>
        <taxon>Ecdysozoa</taxon>
        <taxon>Arthropoda</taxon>
        <taxon>Chelicerata</taxon>
        <taxon>Arachnida</taxon>
        <taxon>Acari</taxon>
        <taxon>Acariformes</taxon>
        <taxon>Trombidiformes</taxon>
        <taxon>Prostigmata</taxon>
        <taxon>Anystina</taxon>
        <taxon>Parasitengona</taxon>
        <taxon>Trombidioidea</taxon>
        <taxon>Trombidiidae</taxon>
        <taxon>Dinothrombium</taxon>
    </lineage>
</organism>
<evidence type="ECO:0000256" key="6">
    <source>
        <dbReference type="ARBA" id="ARBA00022958"/>
    </source>
</evidence>
<evidence type="ECO:0000313" key="20">
    <source>
        <dbReference type="Proteomes" id="UP000285301"/>
    </source>
</evidence>
<evidence type="ECO:0000256" key="12">
    <source>
        <dbReference type="SAM" id="Phobius"/>
    </source>
</evidence>
<evidence type="ECO:0000259" key="15">
    <source>
        <dbReference type="Pfam" id="PF07885"/>
    </source>
</evidence>
<keyword evidence="6" id="KW-0630">Potassium</keyword>
<dbReference type="PANTHER" id="PTHR10027">
    <property type="entry name" value="CALCIUM-ACTIVATED POTASSIUM CHANNEL ALPHA CHAIN"/>
    <property type="match status" value="1"/>
</dbReference>
<dbReference type="GO" id="GO:0015271">
    <property type="term" value="F:outward rectifier potassium channel activity"/>
    <property type="evidence" value="ECO:0007669"/>
    <property type="project" value="TreeGrafter"/>
</dbReference>
<keyword evidence="10 19" id="KW-0407">Ion channel</keyword>
<keyword evidence="2" id="KW-0813">Transport</keyword>
<evidence type="ECO:0000256" key="5">
    <source>
        <dbReference type="ARBA" id="ARBA00022826"/>
    </source>
</evidence>
<feature type="domain" description="Potassium channel" evidence="15">
    <location>
        <begin position="159"/>
        <end position="226"/>
    </location>
</feature>
<evidence type="ECO:0000256" key="10">
    <source>
        <dbReference type="ARBA" id="ARBA00023303"/>
    </source>
</evidence>
<feature type="transmembrane region" description="Helical" evidence="12">
    <location>
        <begin position="58"/>
        <end position="80"/>
    </location>
</feature>
<feature type="transmembrane region" description="Helical" evidence="12">
    <location>
        <begin position="182"/>
        <end position="199"/>
    </location>
</feature>
<reference evidence="19 20" key="1">
    <citation type="journal article" date="2018" name="Gigascience">
        <title>Genomes of trombidid mites reveal novel predicted allergens and laterally-transferred genes associated with secondary metabolism.</title>
        <authorList>
            <person name="Dong X."/>
            <person name="Chaisiri K."/>
            <person name="Xia D."/>
            <person name="Armstrong S.D."/>
            <person name="Fang Y."/>
            <person name="Donnelly M.J."/>
            <person name="Kadowaki T."/>
            <person name="McGarry J.W."/>
            <person name="Darby A.C."/>
            <person name="Makepeace B.L."/>
        </authorList>
    </citation>
    <scope>NUCLEOTIDE SEQUENCE [LARGE SCALE GENOMIC DNA]</scope>
    <source>
        <strain evidence="19">UoL-WK</strain>
    </source>
</reference>
<keyword evidence="4 12" id="KW-0812">Transmembrane</keyword>
<evidence type="ECO:0000313" key="19">
    <source>
        <dbReference type="EMBL" id="RWS15698.1"/>
    </source>
</evidence>
<feature type="signal peptide" evidence="13">
    <location>
        <begin position="1"/>
        <end position="18"/>
    </location>
</feature>
<accession>A0A3S3P631</accession>
<feature type="transmembrane region" description="Helical" evidence="12">
    <location>
        <begin position="101"/>
        <end position="121"/>
    </location>
</feature>
<keyword evidence="13" id="KW-0732">Signal</keyword>
<evidence type="ECO:0000259" key="14">
    <source>
        <dbReference type="Pfam" id="PF03493"/>
    </source>
</evidence>
<dbReference type="AlphaFoldDB" id="A0A3S3P631"/>
<protein>
    <submittedName>
        <fullName evidence="19">Potassium channel subfamily T member 2-like isoform X6</fullName>
    </submittedName>
</protein>
<keyword evidence="5" id="KW-0631">Potassium channel</keyword>
<dbReference type="Proteomes" id="UP000285301">
    <property type="component" value="Unassembled WGS sequence"/>
</dbReference>
<evidence type="ECO:0000256" key="4">
    <source>
        <dbReference type="ARBA" id="ARBA00022692"/>
    </source>
</evidence>
<evidence type="ECO:0000256" key="13">
    <source>
        <dbReference type="SAM" id="SignalP"/>
    </source>
</evidence>
<dbReference type="Pfam" id="PF22614">
    <property type="entry name" value="Slo-like_RCK"/>
    <property type="match status" value="2"/>
</dbReference>
<feature type="transmembrane region" description="Helical" evidence="12">
    <location>
        <begin position="211"/>
        <end position="236"/>
    </location>
</feature>
<dbReference type="FunFam" id="1.10.287.70:FF:000058">
    <property type="entry name" value="Potassium sodium-activated channel subfamily T member 2"/>
    <property type="match status" value="1"/>
</dbReference>
<keyword evidence="7 12" id="KW-1133">Transmembrane helix</keyword>
<feature type="domain" description="RCK N-terminal" evidence="16">
    <location>
        <begin position="252"/>
        <end position="328"/>
    </location>
</feature>
<feature type="chain" id="PRO_5036344731" evidence="13">
    <location>
        <begin position="19"/>
        <end position="1016"/>
    </location>
</feature>
<dbReference type="OrthoDB" id="6505542at2759"/>
<proteinExistence type="predicted"/>
<evidence type="ECO:0000256" key="11">
    <source>
        <dbReference type="ARBA" id="ARBA00034430"/>
    </source>
</evidence>